<protein>
    <submittedName>
        <fullName evidence="2">Uncharacterized protein</fullName>
    </submittedName>
</protein>
<dbReference type="RefSeq" id="WP_066501381.1">
    <property type="nucleotide sequence ID" value="NZ_LNCU01000026.1"/>
</dbReference>
<dbReference type="AlphaFoldDB" id="A0A109K3H7"/>
<keyword evidence="1" id="KW-0812">Transmembrane</keyword>
<feature type="transmembrane region" description="Helical" evidence="1">
    <location>
        <begin position="163"/>
        <end position="182"/>
    </location>
</feature>
<evidence type="ECO:0000313" key="3">
    <source>
        <dbReference type="Proteomes" id="UP000057737"/>
    </source>
</evidence>
<dbReference type="Proteomes" id="UP000057737">
    <property type="component" value="Unassembled WGS sequence"/>
</dbReference>
<dbReference type="OrthoDB" id="9983843at2"/>
<proteinExistence type="predicted"/>
<feature type="transmembrane region" description="Helical" evidence="1">
    <location>
        <begin position="20"/>
        <end position="42"/>
    </location>
</feature>
<evidence type="ECO:0000313" key="2">
    <source>
        <dbReference type="EMBL" id="KWV59759.1"/>
    </source>
</evidence>
<evidence type="ECO:0000256" key="1">
    <source>
        <dbReference type="SAM" id="Phobius"/>
    </source>
</evidence>
<organism evidence="2 3">
    <name type="scientific">Bradyrhizobium macuxiense</name>
    <dbReference type="NCBI Taxonomy" id="1755647"/>
    <lineage>
        <taxon>Bacteria</taxon>
        <taxon>Pseudomonadati</taxon>
        <taxon>Pseudomonadota</taxon>
        <taxon>Alphaproteobacteria</taxon>
        <taxon>Hyphomicrobiales</taxon>
        <taxon>Nitrobacteraceae</taxon>
        <taxon>Bradyrhizobium</taxon>
    </lineage>
</organism>
<keyword evidence="1" id="KW-0472">Membrane</keyword>
<reference evidence="2 3" key="1">
    <citation type="submission" date="2015-11" db="EMBL/GenBank/DDBJ databases">
        <title>Draft Genome Sequence of the Strain BR 10303 (Bradyrhizobium sp.) isolated from nodules of Centrolobium paraense.</title>
        <authorList>
            <person name="Zelli J.E."/>
            <person name="Simoes-Araujo J.L."/>
            <person name="Barauna A.C."/>
            <person name="Silva K."/>
        </authorList>
    </citation>
    <scope>NUCLEOTIDE SEQUENCE [LARGE SCALE GENOMIC DNA]</scope>
    <source>
        <strain evidence="2 3">BR 10303</strain>
    </source>
</reference>
<keyword evidence="3" id="KW-1185">Reference proteome</keyword>
<name>A0A109K3H7_9BRAD</name>
<comment type="caution">
    <text evidence="2">The sequence shown here is derived from an EMBL/GenBank/DDBJ whole genome shotgun (WGS) entry which is preliminary data.</text>
</comment>
<keyword evidence="1" id="KW-1133">Transmembrane helix</keyword>
<gene>
    <name evidence="2" type="ORF">AS156_30535</name>
</gene>
<sequence>MTGWVEDLTQLSNGWKAALFSAAVLLALFACYLLLIAMPVALTAVSHGRGITFWVFEIGPNRTCEHAHEILANSAANNEIALYGNLAETLLRSSENSFVLEHAPPADAGDTSRSSKILAMLNQVRTTQDKLAGEREAIFKAIDRGCLQPLEEPGQQTTLTWKMVSLVLGALLLLLAFAYFVIAKVIHELSVNASETAPAGSE</sequence>
<dbReference type="EMBL" id="LNCU01000026">
    <property type="protein sequence ID" value="KWV59759.1"/>
    <property type="molecule type" value="Genomic_DNA"/>
</dbReference>
<accession>A0A109K3H7</accession>